<accession>A0A1T1HER2</accession>
<dbReference type="InterPro" id="IPR002641">
    <property type="entry name" value="PNPLA_dom"/>
</dbReference>
<keyword evidence="1 4" id="KW-0378">Hydrolase</keyword>
<proteinExistence type="predicted"/>
<keyword evidence="2 4" id="KW-0442">Lipid degradation</keyword>
<evidence type="ECO:0000313" key="7">
    <source>
        <dbReference type="Proteomes" id="UP000190064"/>
    </source>
</evidence>
<gene>
    <name evidence="6" type="ORF">BTA35_0202060</name>
</gene>
<dbReference type="EMBL" id="MTSD02000001">
    <property type="protein sequence ID" value="OOV88324.1"/>
    <property type="molecule type" value="Genomic_DNA"/>
</dbReference>
<dbReference type="STRING" id="966.BTA35_0202060"/>
<keyword evidence="3 4" id="KW-0443">Lipid metabolism</keyword>
<dbReference type="InterPro" id="IPR050301">
    <property type="entry name" value="NTE"/>
</dbReference>
<dbReference type="Gene3D" id="3.40.1090.10">
    <property type="entry name" value="Cytosolic phospholipase A2 catalytic domain"/>
    <property type="match status" value="1"/>
</dbReference>
<dbReference type="Pfam" id="PF01734">
    <property type="entry name" value="Patatin"/>
    <property type="match status" value="1"/>
</dbReference>
<dbReference type="GO" id="GO:0008233">
    <property type="term" value="F:peptidase activity"/>
    <property type="evidence" value="ECO:0007669"/>
    <property type="project" value="UniProtKB-KW"/>
</dbReference>
<dbReference type="RefSeq" id="WP_077242757.1">
    <property type="nucleotide sequence ID" value="NZ_FXTS01000001.1"/>
</dbReference>
<dbReference type="InterPro" id="IPR016035">
    <property type="entry name" value="Acyl_Trfase/lysoPLipase"/>
</dbReference>
<dbReference type="GO" id="GO:0016042">
    <property type="term" value="P:lipid catabolic process"/>
    <property type="evidence" value="ECO:0007669"/>
    <property type="project" value="UniProtKB-UniRule"/>
</dbReference>
<feature type="short sequence motif" description="DGA/G" evidence="4">
    <location>
        <begin position="156"/>
        <end position="158"/>
    </location>
</feature>
<feature type="domain" description="PNPLA" evidence="5">
    <location>
        <begin position="9"/>
        <end position="169"/>
    </location>
</feature>
<comment type="caution">
    <text evidence="4">Lacks conserved residue(s) required for the propagation of feature annotation.</text>
</comment>
<feature type="active site" description="Proton acceptor" evidence="4">
    <location>
        <position position="156"/>
    </location>
</feature>
<dbReference type="PANTHER" id="PTHR14226:SF76">
    <property type="entry name" value="NTE FAMILY PROTEIN RSSA"/>
    <property type="match status" value="1"/>
</dbReference>
<reference evidence="6" key="1">
    <citation type="submission" date="2017-02" db="EMBL/GenBank/DDBJ databases">
        <title>Draft Genome Sequence of the Salt Water Bacterium Oceanospirillum linum ATCC 11336.</title>
        <authorList>
            <person name="Trachtenberg A.M."/>
            <person name="Carney J.G."/>
            <person name="Linnane J.D."/>
            <person name="Rheaume B.A."/>
            <person name="Pitts N.L."/>
            <person name="Mykles D.L."/>
            <person name="Maclea K.S."/>
        </authorList>
    </citation>
    <scope>NUCLEOTIDE SEQUENCE [LARGE SCALE GENOMIC DNA]</scope>
    <source>
        <strain evidence="6">ATCC 11336</strain>
    </source>
</reference>
<dbReference type="GO" id="GO:0006508">
    <property type="term" value="P:proteolysis"/>
    <property type="evidence" value="ECO:0007669"/>
    <property type="project" value="UniProtKB-KW"/>
</dbReference>
<evidence type="ECO:0000256" key="2">
    <source>
        <dbReference type="ARBA" id="ARBA00022963"/>
    </source>
</evidence>
<dbReference type="Proteomes" id="UP000190064">
    <property type="component" value="Unassembled WGS sequence"/>
</dbReference>
<keyword evidence="6" id="KW-0645">Protease</keyword>
<evidence type="ECO:0000313" key="6">
    <source>
        <dbReference type="EMBL" id="OOV88324.1"/>
    </source>
</evidence>
<protein>
    <submittedName>
        <fullName evidence="6">Serine protease</fullName>
    </submittedName>
</protein>
<dbReference type="PANTHER" id="PTHR14226">
    <property type="entry name" value="NEUROPATHY TARGET ESTERASE/SWISS CHEESE D.MELANOGASTER"/>
    <property type="match status" value="1"/>
</dbReference>
<feature type="active site" description="Nucleophile" evidence="4">
    <location>
        <position position="42"/>
    </location>
</feature>
<evidence type="ECO:0000259" key="5">
    <source>
        <dbReference type="PROSITE" id="PS51635"/>
    </source>
</evidence>
<dbReference type="AlphaFoldDB" id="A0A1T1HER2"/>
<keyword evidence="7" id="KW-1185">Reference proteome</keyword>
<dbReference type="PROSITE" id="PS51635">
    <property type="entry name" value="PNPLA"/>
    <property type="match status" value="1"/>
</dbReference>
<name>A0A1T1HER2_OCELI</name>
<organism evidence="6 7">
    <name type="scientific">Oceanospirillum linum</name>
    <dbReference type="NCBI Taxonomy" id="966"/>
    <lineage>
        <taxon>Bacteria</taxon>
        <taxon>Pseudomonadati</taxon>
        <taxon>Pseudomonadota</taxon>
        <taxon>Gammaproteobacteria</taxon>
        <taxon>Oceanospirillales</taxon>
        <taxon>Oceanospirillaceae</taxon>
        <taxon>Oceanospirillum</taxon>
    </lineage>
</organism>
<feature type="short sequence motif" description="GXSXG" evidence="4">
    <location>
        <begin position="40"/>
        <end position="44"/>
    </location>
</feature>
<evidence type="ECO:0000256" key="1">
    <source>
        <dbReference type="ARBA" id="ARBA00022801"/>
    </source>
</evidence>
<comment type="caution">
    <text evidence="6">The sequence shown here is derived from an EMBL/GenBank/DDBJ whole genome shotgun (WGS) entry which is preliminary data.</text>
</comment>
<evidence type="ECO:0000256" key="4">
    <source>
        <dbReference type="PROSITE-ProRule" id="PRU01161"/>
    </source>
</evidence>
<dbReference type="SUPFAM" id="SSF52151">
    <property type="entry name" value="FabD/lysophospholipase-like"/>
    <property type="match status" value="1"/>
</dbReference>
<evidence type="ECO:0000256" key="3">
    <source>
        <dbReference type="ARBA" id="ARBA00023098"/>
    </source>
</evidence>
<sequence length="312" mass="33984">MESKKTVSLVLGSGGAKGLAHIGVIRWLEAHGFSIASVSGSSIGALVGGIYAAGKLDEFEAWVRAITKANMVTLMDISWGRGGLIKGDKIISTLTDLVGDQTIEELPICYTAVATDIQAEREVWLNSGSLFQAIRASISLPLFFTPVQLDGLTLIDGGVLNPVPIAPTFSDKTDLTIAVNLGASVQEEFSMPRQSIAIEQNDNPDLQNKISRFFKGFQRTESDKQERDWSAYDVANQAFDAMQSTLARQKLAVYPPDLVVDIARNACGTLEFNRATEMIDLGYERAEKCLKALKSDDCKQEQQVVIPQEHEA</sequence>